<name>H1LD29_9LACO</name>
<proteinExistence type="predicted"/>
<dbReference type="Proteomes" id="UP000005025">
    <property type="component" value="Unassembled WGS sequence"/>
</dbReference>
<comment type="caution">
    <text evidence="1">The sequence shown here is derived from an EMBL/GenBank/DDBJ whole genome shotgun (WGS) entry which is preliminary data.</text>
</comment>
<dbReference type="HOGENOM" id="CLU_3137036_0_0_9"/>
<dbReference type="EMBL" id="AGRJ01000049">
    <property type="protein sequence ID" value="EHO53602.1"/>
    <property type="molecule type" value="Genomic_DNA"/>
</dbReference>
<organism evidence="1 2">
    <name type="scientific">Lentilactobacillus kisonensis F0435</name>
    <dbReference type="NCBI Taxonomy" id="797516"/>
    <lineage>
        <taxon>Bacteria</taxon>
        <taxon>Bacillati</taxon>
        <taxon>Bacillota</taxon>
        <taxon>Bacilli</taxon>
        <taxon>Lactobacillales</taxon>
        <taxon>Lactobacillaceae</taxon>
        <taxon>Lentilactobacillus</taxon>
    </lineage>
</organism>
<accession>H1LD29</accession>
<gene>
    <name evidence="1" type="ORF">HMPREF9104_00493</name>
</gene>
<sequence>MPFKQIAQSFQFRECLRYLFKCWDQNVFYQFLLYILRTNWDAFLPLILH</sequence>
<evidence type="ECO:0000313" key="1">
    <source>
        <dbReference type="EMBL" id="EHO53602.1"/>
    </source>
</evidence>
<dbReference type="STRING" id="797516.HMPREF9104_00493"/>
<dbReference type="AlphaFoldDB" id="H1LD29"/>
<evidence type="ECO:0000313" key="2">
    <source>
        <dbReference type="Proteomes" id="UP000005025"/>
    </source>
</evidence>
<protein>
    <submittedName>
        <fullName evidence="1">Uncharacterized protein</fullName>
    </submittedName>
</protein>
<reference evidence="1 2" key="1">
    <citation type="submission" date="2011-09" db="EMBL/GenBank/DDBJ databases">
        <authorList>
            <person name="Weinstock G."/>
            <person name="Sodergren E."/>
            <person name="Clifton S."/>
            <person name="Fulton L."/>
            <person name="Fulton B."/>
            <person name="Courtney L."/>
            <person name="Fronick C."/>
            <person name="Harrison M."/>
            <person name="Strong C."/>
            <person name="Farmer C."/>
            <person name="Delahaunty K."/>
            <person name="Markovic C."/>
            <person name="Hall O."/>
            <person name="Minx P."/>
            <person name="Tomlinson C."/>
            <person name="Mitreva M."/>
            <person name="Hou S."/>
            <person name="Chen J."/>
            <person name="Wollam A."/>
            <person name="Pepin K.H."/>
            <person name="Johnson M."/>
            <person name="Bhonagiri V."/>
            <person name="Zhang X."/>
            <person name="Suruliraj S."/>
            <person name="Warren W."/>
            <person name="Chinwalla A."/>
            <person name="Mardis E.R."/>
            <person name="Wilson R.K."/>
        </authorList>
    </citation>
    <scope>NUCLEOTIDE SEQUENCE [LARGE SCALE GENOMIC DNA]</scope>
    <source>
        <strain evidence="1 2">F0435</strain>
    </source>
</reference>